<reference evidence="3 4" key="1">
    <citation type="submission" date="2016-10" db="EMBL/GenBank/DDBJ databases">
        <authorList>
            <person name="de Groot N.N."/>
        </authorList>
    </citation>
    <scope>NUCLEOTIDE SEQUENCE [LARGE SCALE GENOMIC DNA]</scope>
    <source>
        <strain evidence="3 4">DSM 2179</strain>
    </source>
</reference>
<dbReference type="Proteomes" id="UP000199662">
    <property type="component" value="Unassembled WGS sequence"/>
</dbReference>
<accession>A0A1H6WN34</accession>
<organism evidence="3 4">
    <name type="scientific">Propionispira arboris</name>
    <dbReference type="NCBI Taxonomy" id="84035"/>
    <lineage>
        <taxon>Bacteria</taxon>
        <taxon>Bacillati</taxon>
        <taxon>Bacillota</taxon>
        <taxon>Negativicutes</taxon>
        <taxon>Selenomonadales</taxon>
        <taxon>Selenomonadaceae</taxon>
        <taxon>Propionispira</taxon>
    </lineage>
</organism>
<dbReference type="Pfam" id="PF01381">
    <property type="entry name" value="HTH_3"/>
    <property type="match status" value="1"/>
</dbReference>
<sequence length="101" mass="11763">MRLKELRLRQNLNQKDIAKYINKTTQAYSLYERGERDPDSATLILLADFFDVSLDYLLGRTDQSKPTIPPVEKASGDLPQEALDRIEEFKDLMRLKYGKNQ</sequence>
<dbReference type="PROSITE" id="PS50943">
    <property type="entry name" value="HTH_CROC1"/>
    <property type="match status" value="1"/>
</dbReference>
<dbReference type="InterPro" id="IPR010982">
    <property type="entry name" value="Lambda_DNA-bd_dom_sf"/>
</dbReference>
<feature type="domain" description="HTH cro/C1-type" evidence="2">
    <location>
        <begin position="3"/>
        <end position="57"/>
    </location>
</feature>
<evidence type="ECO:0000256" key="1">
    <source>
        <dbReference type="ARBA" id="ARBA00023125"/>
    </source>
</evidence>
<proteinExistence type="predicted"/>
<name>A0A1H6WN34_9FIRM</name>
<dbReference type="STRING" id="84035.SAMN05660742_10475"/>
<dbReference type="GO" id="GO:0003677">
    <property type="term" value="F:DNA binding"/>
    <property type="evidence" value="ECO:0007669"/>
    <property type="project" value="UniProtKB-KW"/>
</dbReference>
<dbReference type="AlphaFoldDB" id="A0A1H6WN34"/>
<dbReference type="Gene3D" id="1.10.260.40">
    <property type="entry name" value="lambda repressor-like DNA-binding domains"/>
    <property type="match status" value="1"/>
</dbReference>
<dbReference type="InterPro" id="IPR001387">
    <property type="entry name" value="Cro/C1-type_HTH"/>
</dbReference>
<dbReference type="RefSeq" id="WP_091829841.1">
    <property type="nucleotide sequence ID" value="NZ_FNZK01000004.1"/>
</dbReference>
<protein>
    <submittedName>
        <fullName evidence="3">Transcriptional regulator, contains XRE-family HTH domain</fullName>
    </submittedName>
</protein>
<dbReference type="SMART" id="SM00530">
    <property type="entry name" value="HTH_XRE"/>
    <property type="match status" value="1"/>
</dbReference>
<dbReference type="SUPFAM" id="SSF47413">
    <property type="entry name" value="lambda repressor-like DNA-binding domains"/>
    <property type="match status" value="1"/>
</dbReference>
<gene>
    <name evidence="3" type="ORF">SAMN05660742_10475</name>
</gene>
<evidence type="ECO:0000313" key="3">
    <source>
        <dbReference type="EMBL" id="SEJ18308.1"/>
    </source>
</evidence>
<keyword evidence="1" id="KW-0238">DNA-binding</keyword>
<evidence type="ECO:0000259" key="2">
    <source>
        <dbReference type="PROSITE" id="PS50943"/>
    </source>
</evidence>
<evidence type="ECO:0000313" key="4">
    <source>
        <dbReference type="Proteomes" id="UP000199662"/>
    </source>
</evidence>
<keyword evidence="4" id="KW-1185">Reference proteome</keyword>
<dbReference type="CDD" id="cd00093">
    <property type="entry name" value="HTH_XRE"/>
    <property type="match status" value="1"/>
</dbReference>
<dbReference type="PANTHER" id="PTHR46558">
    <property type="entry name" value="TRACRIPTIONAL REGULATORY PROTEIN-RELATED-RELATED"/>
    <property type="match status" value="1"/>
</dbReference>
<dbReference type="EMBL" id="FNZK01000004">
    <property type="protein sequence ID" value="SEJ18308.1"/>
    <property type="molecule type" value="Genomic_DNA"/>
</dbReference>
<dbReference type="PANTHER" id="PTHR46558:SF11">
    <property type="entry name" value="HTH-TYPE TRANSCRIPTIONAL REGULATOR XRE"/>
    <property type="match status" value="1"/>
</dbReference>